<organism evidence="11 12">
    <name type="scientific">Alloalcanivorax xenomutans</name>
    <dbReference type="NCBI Taxonomy" id="1094342"/>
    <lineage>
        <taxon>Bacteria</taxon>
        <taxon>Pseudomonadati</taxon>
        <taxon>Pseudomonadota</taxon>
        <taxon>Gammaproteobacteria</taxon>
        <taxon>Oceanospirillales</taxon>
        <taxon>Alcanivoracaceae</taxon>
        <taxon>Alloalcanivorax</taxon>
    </lineage>
</organism>
<comment type="subcellular location">
    <subcellularLocation>
        <location evidence="1">Cytoplasm</location>
    </subcellularLocation>
</comment>
<dbReference type="InterPro" id="IPR040982">
    <property type="entry name" value="DNA_pol3_finger"/>
</dbReference>
<keyword evidence="7" id="KW-0235">DNA replication</keyword>
<dbReference type="Pfam" id="PF20914">
    <property type="entry name" value="DNA_pol_IIIA_C"/>
    <property type="match status" value="1"/>
</dbReference>
<comment type="catalytic activity">
    <reaction evidence="9">
        <text>DNA(n) + a 2'-deoxyribonucleoside 5'-triphosphate = DNA(n+1) + diphosphate</text>
        <dbReference type="Rhea" id="RHEA:22508"/>
        <dbReference type="Rhea" id="RHEA-COMP:17339"/>
        <dbReference type="Rhea" id="RHEA-COMP:17340"/>
        <dbReference type="ChEBI" id="CHEBI:33019"/>
        <dbReference type="ChEBI" id="CHEBI:61560"/>
        <dbReference type="ChEBI" id="CHEBI:173112"/>
        <dbReference type="EC" id="2.7.7.7"/>
    </reaction>
</comment>
<dbReference type="GO" id="GO:0006260">
    <property type="term" value="P:DNA replication"/>
    <property type="evidence" value="ECO:0007669"/>
    <property type="project" value="UniProtKB-KW"/>
</dbReference>
<dbReference type="GO" id="GO:0005737">
    <property type="term" value="C:cytoplasm"/>
    <property type="evidence" value="ECO:0007669"/>
    <property type="project" value="UniProtKB-SubCell"/>
</dbReference>
<evidence type="ECO:0000313" key="11">
    <source>
        <dbReference type="EMBL" id="MCE7509380.1"/>
    </source>
</evidence>
<proteinExistence type="predicted"/>
<dbReference type="SUPFAM" id="SSF89550">
    <property type="entry name" value="PHP domain-like"/>
    <property type="match status" value="1"/>
</dbReference>
<evidence type="ECO:0000259" key="10">
    <source>
        <dbReference type="SMART" id="SM00481"/>
    </source>
</evidence>
<dbReference type="Gene3D" id="2.40.50.140">
    <property type="entry name" value="Nucleic acid-binding proteins"/>
    <property type="match status" value="1"/>
</dbReference>
<keyword evidence="8" id="KW-0239">DNA-directed DNA polymerase</keyword>
<gene>
    <name evidence="11" type="primary">dnaE</name>
    <name evidence="11" type="ORF">LZG35_12085</name>
</gene>
<dbReference type="Gene3D" id="1.10.10.1600">
    <property type="entry name" value="Bacterial DNA polymerase III alpha subunit, thumb domain"/>
    <property type="match status" value="1"/>
</dbReference>
<dbReference type="InterPro" id="IPR004013">
    <property type="entry name" value="PHP_dom"/>
</dbReference>
<dbReference type="PANTHER" id="PTHR32294">
    <property type="entry name" value="DNA POLYMERASE III SUBUNIT ALPHA"/>
    <property type="match status" value="1"/>
</dbReference>
<evidence type="ECO:0000256" key="2">
    <source>
        <dbReference type="ARBA" id="ARBA00012417"/>
    </source>
</evidence>
<dbReference type="Pfam" id="PF14579">
    <property type="entry name" value="HHH_6"/>
    <property type="match status" value="1"/>
</dbReference>
<dbReference type="InterPro" id="IPR011708">
    <property type="entry name" value="DNA_pol3_alpha_NTPase_dom"/>
</dbReference>
<dbReference type="GO" id="GO:0003676">
    <property type="term" value="F:nucleic acid binding"/>
    <property type="evidence" value="ECO:0007669"/>
    <property type="project" value="InterPro"/>
</dbReference>
<dbReference type="SMART" id="SM00481">
    <property type="entry name" value="POLIIIAc"/>
    <property type="match status" value="1"/>
</dbReference>
<dbReference type="InterPro" id="IPR048472">
    <property type="entry name" value="DNA_pol_IIIA_C"/>
</dbReference>
<dbReference type="Proteomes" id="UP001107961">
    <property type="component" value="Unassembled WGS sequence"/>
</dbReference>
<dbReference type="Gene3D" id="3.20.20.140">
    <property type="entry name" value="Metal-dependent hydrolases"/>
    <property type="match status" value="1"/>
</dbReference>
<dbReference type="EMBL" id="JAJVKT010000013">
    <property type="protein sequence ID" value="MCE7509380.1"/>
    <property type="molecule type" value="Genomic_DNA"/>
</dbReference>
<dbReference type="InterPro" id="IPR029460">
    <property type="entry name" value="DNAPol_HHH"/>
</dbReference>
<comment type="caution">
    <text evidence="11">The sequence shown here is derived from an EMBL/GenBank/DDBJ whole genome shotgun (WGS) entry which is preliminary data.</text>
</comment>
<evidence type="ECO:0000256" key="7">
    <source>
        <dbReference type="ARBA" id="ARBA00022705"/>
    </source>
</evidence>
<dbReference type="KEGG" id="axe:P40_09230"/>
<evidence type="ECO:0000256" key="3">
    <source>
        <dbReference type="ARBA" id="ARBA00019114"/>
    </source>
</evidence>
<dbReference type="PANTHER" id="PTHR32294:SF0">
    <property type="entry name" value="DNA POLYMERASE III SUBUNIT ALPHA"/>
    <property type="match status" value="1"/>
</dbReference>
<name>A0A9Q3W5Z0_9GAMM</name>
<evidence type="ECO:0000256" key="9">
    <source>
        <dbReference type="ARBA" id="ARBA00049244"/>
    </source>
</evidence>
<dbReference type="InterPro" id="IPR004805">
    <property type="entry name" value="DnaE2/DnaE/PolC"/>
</dbReference>
<dbReference type="InterPro" id="IPR016195">
    <property type="entry name" value="Pol/histidinol_Pase-like"/>
</dbReference>
<evidence type="ECO:0000256" key="4">
    <source>
        <dbReference type="ARBA" id="ARBA00022490"/>
    </source>
</evidence>
<evidence type="ECO:0000256" key="8">
    <source>
        <dbReference type="ARBA" id="ARBA00022932"/>
    </source>
</evidence>
<evidence type="ECO:0000256" key="6">
    <source>
        <dbReference type="ARBA" id="ARBA00022695"/>
    </source>
</evidence>
<dbReference type="InterPro" id="IPR049821">
    <property type="entry name" value="PolIIIA_DnaE1_PHP"/>
</dbReference>
<dbReference type="EC" id="2.7.7.7" evidence="2"/>
<evidence type="ECO:0000256" key="1">
    <source>
        <dbReference type="ARBA" id="ARBA00004496"/>
    </source>
</evidence>
<evidence type="ECO:0000256" key="5">
    <source>
        <dbReference type="ARBA" id="ARBA00022679"/>
    </source>
</evidence>
<protein>
    <recommendedName>
        <fullName evidence="3">DNA polymerase III subunit alpha</fullName>
        <ecNumber evidence="2">2.7.7.7</ecNumber>
    </recommendedName>
</protein>
<dbReference type="InterPro" id="IPR041931">
    <property type="entry name" value="DNA_pol3_alpha_thumb_dom"/>
</dbReference>
<dbReference type="InterPro" id="IPR003141">
    <property type="entry name" value="Pol/His_phosphatase_N"/>
</dbReference>
<dbReference type="GO" id="GO:0003887">
    <property type="term" value="F:DNA-directed DNA polymerase activity"/>
    <property type="evidence" value="ECO:0007669"/>
    <property type="project" value="UniProtKB-KW"/>
</dbReference>
<feature type="domain" description="Polymerase/histidinol phosphatase N-terminal" evidence="10">
    <location>
        <begin position="7"/>
        <end position="74"/>
    </location>
</feature>
<dbReference type="AlphaFoldDB" id="A0A9Q3W5Z0"/>
<keyword evidence="6 11" id="KW-0548">Nucleotidyltransferase</keyword>
<dbReference type="GO" id="GO:0008408">
    <property type="term" value="F:3'-5' exonuclease activity"/>
    <property type="evidence" value="ECO:0007669"/>
    <property type="project" value="InterPro"/>
</dbReference>
<dbReference type="InterPro" id="IPR004365">
    <property type="entry name" value="NA-bd_OB_tRNA"/>
</dbReference>
<dbReference type="RefSeq" id="WP_080530864.1">
    <property type="nucleotide sequence ID" value="NZ_CP012331.1"/>
</dbReference>
<evidence type="ECO:0000313" key="12">
    <source>
        <dbReference type="Proteomes" id="UP001107961"/>
    </source>
</evidence>
<dbReference type="NCBIfam" id="NF004226">
    <property type="entry name" value="PRK05673.1"/>
    <property type="match status" value="1"/>
</dbReference>
<dbReference type="Pfam" id="PF01336">
    <property type="entry name" value="tRNA_anti-codon"/>
    <property type="match status" value="1"/>
</dbReference>
<keyword evidence="5 11" id="KW-0808">Transferase</keyword>
<sequence length="1167" mass="130965">MSEPRFVHLRLHTDYSLVDGVVRVKELVKTCAAQGMPAVAVTDENNLFALIKFYSNAQNAGIKPVMGADLWVQADDPEDEPSYITCLVQNEQGYRNLTLLISRAWQTNQVRERALIRREWLLELNEGLIVLSGARFGDVGKLLLAEKTDLARERASEYKTVFGDRYYLEVQRTQRPGDEDCLHASVALAAELDIPVVASNDVRFLKREDFEAHEARVCIHDGNTLDDPRRPRKYSEEQYLKSAEEMAELFSDLPEALQNSVEIARRCTLDIRLGKNFLPDFPVPEGMTIEQYFEKVSRDGLEERLAKILDSQAPDYAERRKVYDDRLKFELDIINQMGFPGYFLIVADFIQWGKEHQVPVGPGRGSGAGSLVAYALKITDLDPIAYDLLFERFLNPERVSMPDFDVDFCMEKRDRVINYVADKYGRDAVSQIITFGTMAAKAVVRDVARVQGKPYGMADRLSKMIPGTPGMTLSKALEQEETLRDFLEDDGNPDKEAVNEIMEMAFKLEGLTRNVGKHAGGVVIAPGKLTDFAPLHCDEHGENLVTQYDKDDVEQAGLVKFDFLGLKTLTIIDWAMKAVNVRRQREGEGPLEIERIPLDDAPSFDLLKRGDTTAVFQLESQGMKELIKKLKPDVFEDIIALVALYRPGPLESGMVDNFINRKHGREPLAYPDPQYQHEWLEPILKPTYGVILYQEQVMQIAQVLAGYTLGGADMLRRAMGKKKPEEMAKQRAIFESGAKEKGVDPDLAMKIFDLVEKFAGYGFNKSHSAAYALVAYQTAWLKAHYPAEFMAAVISADMQNTDKVVTFIDECHSMGLKVLPPDVNSCGYRFTVNPDGDIVYGLGAIKGLGEGPIDAIVSARGDSDGFDDLFDFCRRIDLKKINRRSLEALVRAGALDKLGPNRHFRDRATLLATLPDAIAAAEQDARNEEAGMMDLFGSMQTAETPVVEWKPAREWNDELRLNGERDTLGLFLTGHPIDQFEHEVRQFVSARFNALQPTAKGEAATVAGLVVALRITRSKRSGERMAFVTLDDKTGRLEVSVFGKTFAQFGERIQKDILLVVRGGVRNDDYSGGFNLVADEVMDMRQAREVFARRLCVSVPVEQQLPDTLDRLLAPYRGGAIPVTLRLAHKEADVAMSLGDEWKISPHEALVDELRNRFGETSVQLEY</sequence>
<dbReference type="CDD" id="cd04485">
    <property type="entry name" value="DnaE_OBF"/>
    <property type="match status" value="1"/>
</dbReference>
<dbReference type="Pfam" id="PF07733">
    <property type="entry name" value="DNA_pol3_alpha"/>
    <property type="match status" value="1"/>
</dbReference>
<keyword evidence="4" id="KW-0963">Cytoplasm</keyword>
<dbReference type="Pfam" id="PF17657">
    <property type="entry name" value="DNA_pol3_finger"/>
    <property type="match status" value="1"/>
</dbReference>
<dbReference type="Gene3D" id="1.10.150.870">
    <property type="match status" value="1"/>
</dbReference>
<reference evidence="11" key="1">
    <citation type="submission" date="2022-01" db="EMBL/GenBank/DDBJ databases">
        <authorList>
            <person name="Karlyshev A.V."/>
            <person name="Jaspars M."/>
        </authorList>
    </citation>
    <scope>NUCLEOTIDE SEQUENCE</scope>
    <source>
        <strain evidence="11">AGSA3-2</strain>
    </source>
</reference>
<dbReference type="FunFam" id="1.10.10.1600:FF:000001">
    <property type="entry name" value="DNA polymerase III subunit alpha"/>
    <property type="match status" value="1"/>
</dbReference>
<dbReference type="InterPro" id="IPR012340">
    <property type="entry name" value="NA-bd_OB-fold"/>
</dbReference>
<dbReference type="FunFam" id="1.10.150.870:FF:000001">
    <property type="entry name" value="DNA polymerase III subunit alpha"/>
    <property type="match status" value="1"/>
</dbReference>
<dbReference type="CDD" id="cd07433">
    <property type="entry name" value="PHP_PolIIIA_DnaE1"/>
    <property type="match status" value="1"/>
</dbReference>
<dbReference type="Pfam" id="PF02811">
    <property type="entry name" value="PHP"/>
    <property type="match status" value="1"/>
</dbReference>
<accession>A0A9Q3W5Z0</accession>
<keyword evidence="12" id="KW-1185">Reference proteome</keyword>
<dbReference type="NCBIfam" id="TIGR00594">
    <property type="entry name" value="polc"/>
    <property type="match status" value="1"/>
</dbReference>